<dbReference type="Proteomes" id="UP000215914">
    <property type="component" value="Unassembled WGS sequence"/>
</dbReference>
<dbReference type="EMBL" id="MNCJ02000317">
    <property type="protein sequence ID" value="KAF5820186.1"/>
    <property type="molecule type" value="Genomic_DNA"/>
</dbReference>
<keyword evidence="2" id="KW-1185">Reference proteome</keyword>
<dbReference type="Gramene" id="mRNA:HanXRQr2_Chr02g0085951">
    <property type="protein sequence ID" value="mRNA:HanXRQr2_Chr02g0085951"/>
    <property type="gene ID" value="HanXRQr2_Chr02g0085951"/>
</dbReference>
<sequence length="42" mass="4611">MGMALDQLNRPLLTPSIVGEKNRFNRPKITGAWGTVVNCLQA</sequence>
<reference evidence="1" key="1">
    <citation type="journal article" date="2017" name="Nature">
        <title>The sunflower genome provides insights into oil metabolism, flowering and Asterid evolution.</title>
        <authorList>
            <person name="Badouin H."/>
            <person name="Gouzy J."/>
            <person name="Grassa C.J."/>
            <person name="Murat F."/>
            <person name="Staton S.E."/>
            <person name="Cottret L."/>
            <person name="Lelandais-Briere C."/>
            <person name="Owens G.L."/>
            <person name="Carrere S."/>
            <person name="Mayjonade B."/>
            <person name="Legrand L."/>
            <person name="Gill N."/>
            <person name="Kane N.C."/>
            <person name="Bowers J.E."/>
            <person name="Hubner S."/>
            <person name="Bellec A."/>
            <person name="Berard A."/>
            <person name="Berges H."/>
            <person name="Blanchet N."/>
            <person name="Boniface M.C."/>
            <person name="Brunel D."/>
            <person name="Catrice O."/>
            <person name="Chaidir N."/>
            <person name="Claudel C."/>
            <person name="Donnadieu C."/>
            <person name="Faraut T."/>
            <person name="Fievet G."/>
            <person name="Helmstetter N."/>
            <person name="King M."/>
            <person name="Knapp S.J."/>
            <person name="Lai Z."/>
            <person name="Le Paslier M.C."/>
            <person name="Lippi Y."/>
            <person name="Lorenzon L."/>
            <person name="Mandel J.R."/>
            <person name="Marage G."/>
            <person name="Marchand G."/>
            <person name="Marquand E."/>
            <person name="Bret-Mestries E."/>
            <person name="Morien E."/>
            <person name="Nambeesan S."/>
            <person name="Nguyen T."/>
            <person name="Pegot-Espagnet P."/>
            <person name="Pouilly N."/>
            <person name="Raftis F."/>
            <person name="Sallet E."/>
            <person name="Schiex T."/>
            <person name="Thomas J."/>
            <person name="Vandecasteele C."/>
            <person name="Vares D."/>
            <person name="Vear F."/>
            <person name="Vautrin S."/>
            <person name="Crespi M."/>
            <person name="Mangin B."/>
            <person name="Burke J.M."/>
            <person name="Salse J."/>
            <person name="Munos S."/>
            <person name="Vincourt P."/>
            <person name="Rieseberg L.H."/>
            <person name="Langlade N.B."/>
        </authorList>
    </citation>
    <scope>NUCLEOTIDE SEQUENCE</scope>
    <source>
        <tissue evidence="1">Leaves</tissue>
    </source>
</reference>
<gene>
    <name evidence="1" type="ORF">HanXRQr2_Chr02g0085951</name>
</gene>
<accession>A0A9K3JS06</accession>
<protein>
    <submittedName>
        <fullName evidence="1">Uncharacterized protein</fullName>
    </submittedName>
</protein>
<organism evidence="1 2">
    <name type="scientific">Helianthus annuus</name>
    <name type="common">Common sunflower</name>
    <dbReference type="NCBI Taxonomy" id="4232"/>
    <lineage>
        <taxon>Eukaryota</taxon>
        <taxon>Viridiplantae</taxon>
        <taxon>Streptophyta</taxon>
        <taxon>Embryophyta</taxon>
        <taxon>Tracheophyta</taxon>
        <taxon>Spermatophyta</taxon>
        <taxon>Magnoliopsida</taxon>
        <taxon>eudicotyledons</taxon>
        <taxon>Gunneridae</taxon>
        <taxon>Pentapetalae</taxon>
        <taxon>asterids</taxon>
        <taxon>campanulids</taxon>
        <taxon>Asterales</taxon>
        <taxon>Asteraceae</taxon>
        <taxon>Asteroideae</taxon>
        <taxon>Heliantheae alliance</taxon>
        <taxon>Heliantheae</taxon>
        <taxon>Helianthus</taxon>
    </lineage>
</organism>
<proteinExistence type="predicted"/>
<reference evidence="1" key="2">
    <citation type="submission" date="2020-06" db="EMBL/GenBank/DDBJ databases">
        <title>Helianthus annuus Genome sequencing and assembly Release 2.</title>
        <authorList>
            <person name="Gouzy J."/>
            <person name="Langlade N."/>
            <person name="Munos S."/>
        </authorList>
    </citation>
    <scope>NUCLEOTIDE SEQUENCE</scope>
    <source>
        <tissue evidence="1">Leaves</tissue>
    </source>
</reference>
<name>A0A9K3JS06_HELAN</name>
<comment type="caution">
    <text evidence="1">The sequence shown here is derived from an EMBL/GenBank/DDBJ whole genome shotgun (WGS) entry which is preliminary data.</text>
</comment>
<dbReference type="AlphaFoldDB" id="A0A9K3JS06"/>
<evidence type="ECO:0000313" key="1">
    <source>
        <dbReference type="EMBL" id="KAF5820186.1"/>
    </source>
</evidence>
<evidence type="ECO:0000313" key="2">
    <source>
        <dbReference type="Proteomes" id="UP000215914"/>
    </source>
</evidence>